<dbReference type="PROSITE" id="PS50850">
    <property type="entry name" value="MFS"/>
    <property type="match status" value="1"/>
</dbReference>
<accession>A0A072PJ18</accession>
<keyword evidence="6 9" id="KW-0472">Membrane</keyword>
<evidence type="ECO:0000256" key="3">
    <source>
        <dbReference type="ARBA" id="ARBA00022448"/>
    </source>
</evidence>
<evidence type="ECO:0000313" key="11">
    <source>
        <dbReference type="EMBL" id="KEF59268.1"/>
    </source>
</evidence>
<evidence type="ECO:0000256" key="7">
    <source>
        <dbReference type="RuleBase" id="RU003346"/>
    </source>
</evidence>
<evidence type="ECO:0000256" key="1">
    <source>
        <dbReference type="ARBA" id="ARBA00004141"/>
    </source>
</evidence>
<evidence type="ECO:0000256" key="2">
    <source>
        <dbReference type="ARBA" id="ARBA00010992"/>
    </source>
</evidence>
<comment type="caution">
    <text evidence="11">The sequence shown here is derived from an EMBL/GenBank/DDBJ whole genome shotgun (WGS) entry which is preliminary data.</text>
</comment>
<feature type="transmembrane region" description="Helical" evidence="9">
    <location>
        <begin position="334"/>
        <end position="353"/>
    </location>
</feature>
<reference evidence="11 12" key="1">
    <citation type="submission" date="2013-03" db="EMBL/GenBank/DDBJ databases">
        <title>The Genome Sequence of Exophiala aquamarina CBS 119918.</title>
        <authorList>
            <consortium name="The Broad Institute Genomics Platform"/>
            <person name="Cuomo C."/>
            <person name="de Hoog S."/>
            <person name="Gorbushina A."/>
            <person name="Walker B."/>
            <person name="Young S.K."/>
            <person name="Zeng Q."/>
            <person name="Gargeya S."/>
            <person name="Fitzgerald M."/>
            <person name="Haas B."/>
            <person name="Abouelleil A."/>
            <person name="Allen A.W."/>
            <person name="Alvarado L."/>
            <person name="Arachchi H.M."/>
            <person name="Berlin A.M."/>
            <person name="Chapman S.B."/>
            <person name="Gainer-Dewar J."/>
            <person name="Goldberg J."/>
            <person name="Griggs A."/>
            <person name="Gujja S."/>
            <person name="Hansen M."/>
            <person name="Howarth C."/>
            <person name="Imamovic A."/>
            <person name="Ireland A."/>
            <person name="Larimer J."/>
            <person name="McCowan C."/>
            <person name="Murphy C."/>
            <person name="Pearson M."/>
            <person name="Poon T.W."/>
            <person name="Priest M."/>
            <person name="Roberts A."/>
            <person name="Saif S."/>
            <person name="Shea T."/>
            <person name="Sisk P."/>
            <person name="Sykes S."/>
            <person name="Wortman J."/>
            <person name="Nusbaum C."/>
            <person name="Birren B."/>
        </authorList>
    </citation>
    <scope>NUCLEOTIDE SEQUENCE [LARGE SCALE GENOMIC DNA]</scope>
    <source>
        <strain evidence="11 12">CBS 119918</strain>
    </source>
</reference>
<evidence type="ECO:0000256" key="6">
    <source>
        <dbReference type="ARBA" id="ARBA00023136"/>
    </source>
</evidence>
<dbReference type="EMBL" id="AMGV01000003">
    <property type="protein sequence ID" value="KEF59268.1"/>
    <property type="molecule type" value="Genomic_DNA"/>
</dbReference>
<organism evidence="11 12">
    <name type="scientific">Exophiala aquamarina CBS 119918</name>
    <dbReference type="NCBI Taxonomy" id="1182545"/>
    <lineage>
        <taxon>Eukaryota</taxon>
        <taxon>Fungi</taxon>
        <taxon>Dikarya</taxon>
        <taxon>Ascomycota</taxon>
        <taxon>Pezizomycotina</taxon>
        <taxon>Eurotiomycetes</taxon>
        <taxon>Chaetothyriomycetidae</taxon>
        <taxon>Chaetothyriales</taxon>
        <taxon>Herpotrichiellaceae</taxon>
        <taxon>Exophiala</taxon>
    </lineage>
</organism>
<name>A0A072PJ18_9EURO</name>
<dbReference type="HOGENOM" id="CLU_001265_30_1_1"/>
<protein>
    <recommendedName>
        <fullName evidence="10">Major facilitator superfamily (MFS) profile domain-containing protein</fullName>
    </recommendedName>
</protein>
<keyword evidence="3 7" id="KW-0813">Transport</keyword>
<dbReference type="InterPro" id="IPR050360">
    <property type="entry name" value="MFS_Sugar_Transporters"/>
</dbReference>
<dbReference type="InterPro" id="IPR020846">
    <property type="entry name" value="MFS_dom"/>
</dbReference>
<feature type="transmembrane region" description="Helical" evidence="9">
    <location>
        <begin position="278"/>
        <end position="299"/>
    </location>
</feature>
<dbReference type="PANTHER" id="PTHR48022">
    <property type="entry name" value="PLASTIDIC GLUCOSE TRANSPORTER 4"/>
    <property type="match status" value="1"/>
</dbReference>
<dbReference type="InterPro" id="IPR003663">
    <property type="entry name" value="Sugar/inositol_transpt"/>
</dbReference>
<dbReference type="VEuPathDB" id="FungiDB:A1O9_04112"/>
<feature type="transmembrane region" description="Helical" evidence="9">
    <location>
        <begin position="62"/>
        <end position="82"/>
    </location>
</feature>
<feature type="domain" description="Major facilitator superfamily (MFS) profile" evidence="10">
    <location>
        <begin position="17"/>
        <end position="459"/>
    </location>
</feature>
<dbReference type="AlphaFoldDB" id="A0A072PJ18"/>
<dbReference type="NCBIfam" id="TIGR00879">
    <property type="entry name" value="SP"/>
    <property type="match status" value="1"/>
</dbReference>
<feature type="transmembrane region" description="Helical" evidence="9">
    <location>
        <begin position="438"/>
        <end position="455"/>
    </location>
</feature>
<proteinExistence type="inferred from homology"/>
<evidence type="ECO:0000256" key="5">
    <source>
        <dbReference type="ARBA" id="ARBA00022989"/>
    </source>
</evidence>
<dbReference type="FunFam" id="1.20.1250.20:FF:000078">
    <property type="entry name" value="MFS maltose transporter, putative"/>
    <property type="match status" value="1"/>
</dbReference>
<feature type="transmembrane region" description="Helical" evidence="9">
    <location>
        <begin position="365"/>
        <end position="387"/>
    </location>
</feature>
<feature type="region of interest" description="Disordered" evidence="8">
    <location>
        <begin position="488"/>
        <end position="511"/>
    </location>
</feature>
<dbReference type="InterPro" id="IPR005828">
    <property type="entry name" value="MFS_sugar_transport-like"/>
</dbReference>
<dbReference type="SUPFAM" id="SSF103473">
    <property type="entry name" value="MFS general substrate transporter"/>
    <property type="match status" value="1"/>
</dbReference>
<keyword evidence="5 9" id="KW-1133">Transmembrane helix</keyword>
<dbReference type="Gene3D" id="1.20.1250.20">
    <property type="entry name" value="MFS general substrate transporter like domains"/>
    <property type="match status" value="1"/>
</dbReference>
<dbReference type="Proteomes" id="UP000027920">
    <property type="component" value="Unassembled WGS sequence"/>
</dbReference>
<evidence type="ECO:0000256" key="4">
    <source>
        <dbReference type="ARBA" id="ARBA00022692"/>
    </source>
</evidence>
<feature type="transmembrane region" description="Helical" evidence="9">
    <location>
        <begin position="408"/>
        <end position="426"/>
    </location>
</feature>
<dbReference type="GO" id="GO:0016020">
    <property type="term" value="C:membrane"/>
    <property type="evidence" value="ECO:0007669"/>
    <property type="project" value="UniProtKB-SubCell"/>
</dbReference>
<keyword evidence="4 9" id="KW-0812">Transmembrane</keyword>
<evidence type="ECO:0000256" key="8">
    <source>
        <dbReference type="SAM" id="MobiDB-lite"/>
    </source>
</evidence>
<dbReference type="GeneID" id="25279045"/>
<dbReference type="InterPro" id="IPR036259">
    <property type="entry name" value="MFS_trans_sf"/>
</dbReference>
<evidence type="ECO:0000259" key="10">
    <source>
        <dbReference type="PROSITE" id="PS50850"/>
    </source>
</evidence>
<evidence type="ECO:0000313" key="12">
    <source>
        <dbReference type="Proteomes" id="UP000027920"/>
    </source>
</evidence>
<sequence>MSSNRILKYFNKNLALAFGVIAISTLNYGFDNAGYATAQAMEAFQHQFGELDLKTGRYRLPTVWLSLFNSLNFIGFAAGVAIGSMVSHQWGRRWCMFSMSAWALIPATIAITSSRREQIMAARVLNYIYTGMELAVVPVYQSEIMPSAIRGFSVGSYQLSLMSGTLIINCICRGTSELSGNASWKIPLGLYYVVPTIVMVMIFKIPESPRWLLTKGRVEQARESLSKLGGEKLGANEIETHLSALQYALTLESEKGNYMELFKGVNIKRTAIVLGMNFFQMATGQAFISTYGAIFIRGLGGVNPFNMTVIISICNIVVVCVALYFNDRVGRRPLLMIGTVWQFVAIIILGSLGTISEPSSQAVKIAVVSMMTIFSTGYVFAWAPLTFVVTTEVPALRLRDASQRTGSIVNVITNFVVSFTIPYLLYEPYAALGSKVGFIFGGNLVLAFIFTYYCVPECKGKSLEQIDLLFNQCVPLRSFGKSPNFDQVEESLDEQKENTGKGGVAKHEEGV</sequence>
<evidence type="ECO:0000256" key="9">
    <source>
        <dbReference type="SAM" id="Phobius"/>
    </source>
</evidence>
<feature type="transmembrane region" description="Helical" evidence="9">
    <location>
        <begin position="305"/>
        <end position="325"/>
    </location>
</feature>
<dbReference type="GO" id="GO:0005351">
    <property type="term" value="F:carbohydrate:proton symporter activity"/>
    <property type="evidence" value="ECO:0007669"/>
    <property type="project" value="TreeGrafter"/>
</dbReference>
<dbReference type="OrthoDB" id="6612291at2759"/>
<dbReference type="PANTHER" id="PTHR48022:SF77">
    <property type="entry name" value="MAJOR FACILITATOR SUPERFAMILY (MFS) PROFILE DOMAIN-CONTAINING PROTEIN"/>
    <property type="match status" value="1"/>
</dbReference>
<feature type="compositionally biased region" description="Basic and acidic residues" evidence="8">
    <location>
        <begin position="493"/>
        <end position="511"/>
    </location>
</feature>
<dbReference type="Pfam" id="PF00083">
    <property type="entry name" value="Sugar_tr"/>
    <property type="match status" value="1"/>
</dbReference>
<dbReference type="RefSeq" id="XP_013261858.1">
    <property type="nucleotide sequence ID" value="XM_013406404.1"/>
</dbReference>
<keyword evidence="12" id="KW-1185">Reference proteome</keyword>
<comment type="similarity">
    <text evidence="2 7">Belongs to the major facilitator superfamily. Sugar transporter (TC 2.A.1.1) family.</text>
</comment>
<comment type="subcellular location">
    <subcellularLocation>
        <location evidence="1">Membrane</location>
        <topology evidence="1">Multi-pass membrane protein</topology>
    </subcellularLocation>
</comment>
<gene>
    <name evidence="11" type="ORF">A1O9_04112</name>
</gene>